<keyword evidence="4" id="KW-0444">Lipid biosynthesis</keyword>
<dbReference type="CDD" id="cd02440">
    <property type="entry name" value="AdoMet_MTases"/>
    <property type="match status" value="1"/>
</dbReference>
<dbReference type="SUPFAM" id="SSF53335">
    <property type="entry name" value="S-adenosyl-L-methionine-dependent methyltransferases"/>
    <property type="match status" value="1"/>
</dbReference>
<dbReference type="EMBL" id="HBFQ01046815">
    <property type="protein sequence ID" value="CAD8858942.1"/>
    <property type="molecule type" value="Transcribed_RNA"/>
</dbReference>
<evidence type="ECO:0000256" key="8">
    <source>
        <dbReference type="ARBA" id="ARBA00022692"/>
    </source>
</evidence>
<keyword evidence="12 14" id="KW-0472">Membrane</keyword>
<keyword evidence="7" id="KW-0949">S-adenosyl-L-methionine</keyword>
<organism evidence="15">
    <name type="scientific">Noctiluca scintillans</name>
    <name type="common">Sea sparkle</name>
    <name type="synonym">Red tide dinoflagellate</name>
    <dbReference type="NCBI Taxonomy" id="2966"/>
    <lineage>
        <taxon>Eukaryota</taxon>
        <taxon>Sar</taxon>
        <taxon>Alveolata</taxon>
        <taxon>Dinophyceae</taxon>
        <taxon>Noctilucales</taxon>
        <taxon>Noctilucaceae</taxon>
        <taxon>Noctiluca</taxon>
    </lineage>
</organism>
<dbReference type="EC" id="2.1.1.317" evidence="13"/>
<keyword evidence="10 14" id="KW-1133">Transmembrane helix</keyword>
<evidence type="ECO:0000256" key="6">
    <source>
        <dbReference type="ARBA" id="ARBA00022679"/>
    </source>
</evidence>
<dbReference type="Pfam" id="PF02353">
    <property type="entry name" value="CMAS"/>
    <property type="match status" value="1"/>
</dbReference>
<feature type="transmembrane region" description="Helical" evidence="14">
    <location>
        <begin position="12"/>
        <end position="34"/>
    </location>
</feature>
<evidence type="ECO:0000256" key="2">
    <source>
        <dbReference type="ARBA" id="ARBA00004760"/>
    </source>
</evidence>
<keyword evidence="9" id="KW-0746">Sphingolipid metabolism</keyword>
<evidence type="ECO:0000256" key="5">
    <source>
        <dbReference type="ARBA" id="ARBA00022603"/>
    </source>
</evidence>
<evidence type="ECO:0000256" key="1">
    <source>
        <dbReference type="ARBA" id="ARBA00004141"/>
    </source>
</evidence>
<dbReference type="Gene3D" id="3.40.50.150">
    <property type="entry name" value="Vaccinia Virus protein VP39"/>
    <property type="match status" value="1"/>
</dbReference>
<dbReference type="PANTHER" id="PTHR45197:SF1">
    <property type="entry name" value="SPHINGOLIPID C9-METHYLTRANSFERASE A-RELATED"/>
    <property type="match status" value="1"/>
</dbReference>
<name>A0A7S1AMG1_NOCSC</name>
<accession>A0A7S1AMG1</accession>
<evidence type="ECO:0000256" key="10">
    <source>
        <dbReference type="ARBA" id="ARBA00022989"/>
    </source>
</evidence>
<gene>
    <name evidence="15" type="ORF">NSCI0253_LOCUS33296</name>
</gene>
<evidence type="ECO:0000256" key="9">
    <source>
        <dbReference type="ARBA" id="ARBA00022919"/>
    </source>
</evidence>
<dbReference type="PANTHER" id="PTHR45197">
    <property type="entry name" value="SYNTHASE, PUTATIVE (AFU_ORTHOLOGUE AFUA_7G04190)-RELATED"/>
    <property type="match status" value="1"/>
</dbReference>
<evidence type="ECO:0000256" key="12">
    <source>
        <dbReference type="ARBA" id="ARBA00023136"/>
    </source>
</evidence>
<evidence type="ECO:0000256" key="14">
    <source>
        <dbReference type="SAM" id="Phobius"/>
    </source>
</evidence>
<dbReference type="InterPro" id="IPR029063">
    <property type="entry name" value="SAM-dependent_MTases_sf"/>
</dbReference>
<dbReference type="AlphaFoldDB" id="A0A7S1AMG1"/>
<keyword evidence="8 14" id="KW-0812">Transmembrane</keyword>
<keyword evidence="5" id="KW-0489">Methyltransferase</keyword>
<dbReference type="GO" id="GO:0008168">
    <property type="term" value="F:methyltransferase activity"/>
    <property type="evidence" value="ECO:0007669"/>
    <property type="project" value="UniProtKB-KW"/>
</dbReference>
<keyword evidence="6" id="KW-0808">Transferase</keyword>
<dbReference type="GO" id="GO:0016020">
    <property type="term" value="C:membrane"/>
    <property type="evidence" value="ECO:0007669"/>
    <property type="project" value="UniProtKB-SubCell"/>
</dbReference>
<keyword evidence="11" id="KW-0443">Lipid metabolism</keyword>
<evidence type="ECO:0000256" key="7">
    <source>
        <dbReference type="ARBA" id="ARBA00022691"/>
    </source>
</evidence>
<evidence type="ECO:0000313" key="15">
    <source>
        <dbReference type="EMBL" id="CAD8858942.1"/>
    </source>
</evidence>
<dbReference type="GO" id="GO:0006665">
    <property type="term" value="P:sphingolipid metabolic process"/>
    <property type="evidence" value="ECO:0007669"/>
    <property type="project" value="UniProtKB-KW"/>
</dbReference>
<comment type="subcellular location">
    <subcellularLocation>
        <location evidence="1">Membrane</location>
        <topology evidence="1">Multi-pass membrane protein</topology>
    </subcellularLocation>
</comment>
<comment type="pathway">
    <text evidence="2">Lipid metabolism; sphingolipid metabolism.</text>
</comment>
<protein>
    <recommendedName>
        <fullName evidence="13">sphingolipid C(9)-methyltransferase</fullName>
        <ecNumber evidence="13">2.1.1.317</ecNumber>
    </recommendedName>
</protein>
<comment type="pathway">
    <text evidence="3">Sphingolipid metabolism.</text>
</comment>
<evidence type="ECO:0000256" key="3">
    <source>
        <dbReference type="ARBA" id="ARBA00004991"/>
    </source>
</evidence>
<evidence type="ECO:0000256" key="11">
    <source>
        <dbReference type="ARBA" id="ARBA00023098"/>
    </source>
</evidence>
<sequence>MVIKMMFPIFQLVIFVAESLPYIVCVVAGLILIVRPPLRKFVVVTPPLILLGLCCFVLYESHDIAKQDGYDMSKPTLREALETYIETGDGDLHTILEGKIYPPVFGKIELQRYLRTWLAGAWFHDTAQDASYLPEAYNKGDDWFEATLGEPMVYTGAIYTGPNETMWNAQLKKLDFIAHALGVKPGDKAMDIGCGWGRLSNHLASKGAEVTGVTMSSDQQAYAQRMSSKLGNKNVKIELTNFFDLDVPAKSFNVISSVEMAEHVGIRNYNAFLRRVHTMLADDGTFYLQVAGLPRGYAEGYNHYEDLVWGMFMDEHVFPGADASCPMGWVVTHLEQAGFEIQSVYNMGNHYSRTLHHWLQVWEAKKTEVVKAYGERSWRRWRVFLAWSVRTARRGGSTVKFITATKSGNEKARIAAQDRLAPGVFQLPENAGCPGGGPADVLR</sequence>
<evidence type="ECO:0000256" key="13">
    <source>
        <dbReference type="ARBA" id="ARBA00039020"/>
    </source>
</evidence>
<dbReference type="InterPro" id="IPR052290">
    <property type="entry name" value="Sphingo_C9-MT"/>
</dbReference>
<evidence type="ECO:0000256" key="4">
    <source>
        <dbReference type="ARBA" id="ARBA00022516"/>
    </source>
</evidence>
<reference evidence="15" key="1">
    <citation type="submission" date="2021-01" db="EMBL/GenBank/DDBJ databases">
        <authorList>
            <person name="Corre E."/>
            <person name="Pelletier E."/>
            <person name="Niang G."/>
            <person name="Scheremetjew M."/>
            <person name="Finn R."/>
            <person name="Kale V."/>
            <person name="Holt S."/>
            <person name="Cochrane G."/>
            <person name="Meng A."/>
            <person name="Brown T."/>
            <person name="Cohen L."/>
        </authorList>
    </citation>
    <scope>NUCLEOTIDE SEQUENCE</scope>
</reference>
<proteinExistence type="predicted"/>
<dbReference type="GO" id="GO:0032259">
    <property type="term" value="P:methylation"/>
    <property type="evidence" value="ECO:0007669"/>
    <property type="project" value="UniProtKB-KW"/>
</dbReference>